<feature type="region of interest" description="Disordered" evidence="1">
    <location>
        <begin position="21"/>
        <end position="44"/>
    </location>
</feature>
<feature type="transmembrane region" description="Helical" evidence="2">
    <location>
        <begin position="173"/>
        <end position="194"/>
    </location>
</feature>
<feature type="transmembrane region" description="Helical" evidence="2">
    <location>
        <begin position="247"/>
        <end position="274"/>
    </location>
</feature>
<dbReference type="InterPro" id="IPR052524">
    <property type="entry name" value="MFS_Cyanate_Porter"/>
</dbReference>
<feature type="transmembrane region" description="Helical" evidence="2">
    <location>
        <begin position="294"/>
        <end position="313"/>
    </location>
</feature>
<dbReference type="OrthoDB" id="5317164at2"/>
<feature type="transmembrane region" description="Helical" evidence="2">
    <location>
        <begin position="383"/>
        <end position="404"/>
    </location>
</feature>
<feature type="transmembrane region" description="Helical" evidence="2">
    <location>
        <begin position="346"/>
        <end position="371"/>
    </location>
</feature>
<sequence length="470" mass="46745">MAASSPTGSVSSAASTGGADAAAVGQTNSRAGRARAGKPRAGKSRTLTPRAATLGLIAALLVGVNLRPAITSVAALVGEVTAHFELSAGEVTALVTLPVIAFGFTAPLGPWLARRIGVAGALGWAMVALAAAIALRVLLPGQLLLGTAVVGIAIMAAGTLLPQYLKSLNAGGLWVGLSSMSFGVGAALGAGLAVPLHRATGESVPAALAIWAVPAIAAALAMGLVGARAGRERRELTAQRAGALPRLRLPAGGVHTLALVTLVFGLQALLYFAVTAWLPVFLADRGEPTAVRGWLLAWFSIAGFLPTLVTPIIARRPRVLRWFGPGLGLAVAIGLAWLFVADGGQYLFVVGLLGAVQSAAFGLAISLIVGLSANAATAGAVSAIGQGVGYILAGAGSLLVGVVHTASGEWAPSFLLMGAFAISLSVATALLVRRPPIDMVAGDSEANAEANAQADAGAAPGGRGEPAGRS</sequence>
<dbReference type="InterPro" id="IPR011701">
    <property type="entry name" value="MFS"/>
</dbReference>
<dbReference type="STRING" id="412690.SAMN04489834_2780"/>
<name>A0A1H1XFC0_9MICO</name>
<proteinExistence type="predicted"/>
<keyword evidence="2" id="KW-0472">Membrane</keyword>
<feature type="region of interest" description="Disordered" evidence="1">
    <location>
        <begin position="448"/>
        <end position="470"/>
    </location>
</feature>
<feature type="compositionally biased region" description="Low complexity" evidence="1">
    <location>
        <begin position="448"/>
        <end position="458"/>
    </location>
</feature>
<evidence type="ECO:0000256" key="2">
    <source>
        <dbReference type="SAM" id="Phobius"/>
    </source>
</evidence>
<feature type="transmembrane region" description="Helical" evidence="2">
    <location>
        <begin position="410"/>
        <end position="432"/>
    </location>
</feature>
<keyword evidence="2" id="KW-0812">Transmembrane</keyword>
<dbReference type="PANTHER" id="PTHR23523">
    <property type="match status" value="1"/>
</dbReference>
<feature type="transmembrane region" description="Helical" evidence="2">
    <location>
        <begin position="206"/>
        <end position="227"/>
    </location>
</feature>
<feature type="transmembrane region" description="Helical" evidence="2">
    <location>
        <begin position="116"/>
        <end position="137"/>
    </location>
</feature>
<dbReference type="GO" id="GO:0022857">
    <property type="term" value="F:transmembrane transporter activity"/>
    <property type="evidence" value="ECO:0007669"/>
    <property type="project" value="InterPro"/>
</dbReference>
<keyword evidence="2" id="KW-1133">Transmembrane helix</keyword>
<dbReference type="InterPro" id="IPR036259">
    <property type="entry name" value="MFS_trans_sf"/>
</dbReference>
<evidence type="ECO:0000313" key="4">
    <source>
        <dbReference type="Proteomes" id="UP000181956"/>
    </source>
</evidence>
<evidence type="ECO:0000313" key="3">
    <source>
        <dbReference type="EMBL" id="SDT07985.1"/>
    </source>
</evidence>
<protein>
    <submittedName>
        <fullName evidence="3">MFS transporter, CP family, cyanate transporter</fullName>
    </submittedName>
</protein>
<dbReference type="Gene3D" id="1.20.1250.20">
    <property type="entry name" value="MFS general substrate transporter like domains"/>
    <property type="match status" value="1"/>
</dbReference>
<reference evidence="4" key="1">
    <citation type="submission" date="2016-10" db="EMBL/GenBank/DDBJ databases">
        <authorList>
            <person name="Varghese N."/>
            <person name="Submissions S."/>
        </authorList>
    </citation>
    <scope>NUCLEOTIDE SEQUENCE [LARGE SCALE GENOMIC DNA]</scope>
    <source>
        <strain evidence="4">DSM 21772</strain>
    </source>
</reference>
<accession>A0A1H1XFC0</accession>
<keyword evidence="4" id="KW-1185">Reference proteome</keyword>
<gene>
    <name evidence="3" type="ORF">SAMN04489834_2780</name>
</gene>
<dbReference type="AlphaFoldDB" id="A0A1H1XFC0"/>
<feature type="compositionally biased region" description="Gly residues" evidence="1">
    <location>
        <begin position="459"/>
        <end position="470"/>
    </location>
</feature>
<feature type="transmembrane region" description="Helical" evidence="2">
    <location>
        <begin position="320"/>
        <end position="340"/>
    </location>
</feature>
<evidence type="ECO:0000256" key="1">
    <source>
        <dbReference type="SAM" id="MobiDB-lite"/>
    </source>
</evidence>
<feature type="transmembrane region" description="Helical" evidence="2">
    <location>
        <begin position="143"/>
        <end position="161"/>
    </location>
</feature>
<dbReference type="EMBL" id="LT629742">
    <property type="protein sequence ID" value="SDT07985.1"/>
    <property type="molecule type" value="Genomic_DNA"/>
</dbReference>
<feature type="transmembrane region" description="Helical" evidence="2">
    <location>
        <begin position="86"/>
        <end position="104"/>
    </location>
</feature>
<dbReference type="SUPFAM" id="SSF103473">
    <property type="entry name" value="MFS general substrate transporter"/>
    <property type="match status" value="1"/>
</dbReference>
<feature type="transmembrane region" description="Helical" evidence="2">
    <location>
        <begin position="47"/>
        <end position="66"/>
    </location>
</feature>
<feature type="compositionally biased region" description="Basic residues" evidence="1">
    <location>
        <begin position="32"/>
        <end position="43"/>
    </location>
</feature>
<feature type="compositionally biased region" description="Low complexity" evidence="1">
    <location>
        <begin position="21"/>
        <end position="31"/>
    </location>
</feature>
<dbReference type="Proteomes" id="UP000181956">
    <property type="component" value="Chromosome I"/>
</dbReference>
<dbReference type="Pfam" id="PF07690">
    <property type="entry name" value="MFS_1"/>
    <property type="match status" value="1"/>
</dbReference>
<dbReference type="PANTHER" id="PTHR23523:SF2">
    <property type="entry name" value="2-NITROIMIDAZOLE TRANSPORTER"/>
    <property type="match status" value="1"/>
</dbReference>
<organism evidence="3 4">
    <name type="scientific">Microterricola viridarii</name>
    <dbReference type="NCBI Taxonomy" id="412690"/>
    <lineage>
        <taxon>Bacteria</taxon>
        <taxon>Bacillati</taxon>
        <taxon>Actinomycetota</taxon>
        <taxon>Actinomycetes</taxon>
        <taxon>Micrococcales</taxon>
        <taxon>Microbacteriaceae</taxon>
        <taxon>Microterricola</taxon>
    </lineage>
</organism>